<proteinExistence type="predicted"/>
<evidence type="ECO:0000313" key="2">
    <source>
        <dbReference type="EMBL" id="TEB25470.1"/>
    </source>
</evidence>
<feature type="compositionally biased region" description="Polar residues" evidence="1">
    <location>
        <begin position="237"/>
        <end position="246"/>
    </location>
</feature>
<evidence type="ECO:0000313" key="3">
    <source>
        <dbReference type="Proteomes" id="UP000298030"/>
    </source>
</evidence>
<accession>A0A4Y7SUE0</accession>
<dbReference type="STRING" id="71717.A0A4Y7SUE0"/>
<feature type="compositionally biased region" description="Basic and acidic residues" evidence="1">
    <location>
        <begin position="210"/>
        <end position="224"/>
    </location>
</feature>
<dbReference type="Proteomes" id="UP000298030">
    <property type="component" value="Unassembled WGS sequence"/>
</dbReference>
<name>A0A4Y7SUE0_COPMI</name>
<reference evidence="2 3" key="1">
    <citation type="journal article" date="2019" name="Nat. Ecol. Evol.">
        <title>Megaphylogeny resolves global patterns of mushroom evolution.</title>
        <authorList>
            <person name="Varga T."/>
            <person name="Krizsan K."/>
            <person name="Foldi C."/>
            <person name="Dima B."/>
            <person name="Sanchez-Garcia M."/>
            <person name="Sanchez-Ramirez S."/>
            <person name="Szollosi G.J."/>
            <person name="Szarkandi J.G."/>
            <person name="Papp V."/>
            <person name="Albert L."/>
            <person name="Andreopoulos W."/>
            <person name="Angelini C."/>
            <person name="Antonin V."/>
            <person name="Barry K.W."/>
            <person name="Bougher N.L."/>
            <person name="Buchanan P."/>
            <person name="Buyck B."/>
            <person name="Bense V."/>
            <person name="Catcheside P."/>
            <person name="Chovatia M."/>
            <person name="Cooper J."/>
            <person name="Damon W."/>
            <person name="Desjardin D."/>
            <person name="Finy P."/>
            <person name="Geml J."/>
            <person name="Haridas S."/>
            <person name="Hughes K."/>
            <person name="Justo A."/>
            <person name="Karasinski D."/>
            <person name="Kautmanova I."/>
            <person name="Kiss B."/>
            <person name="Kocsube S."/>
            <person name="Kotiranta H."/>
            <person name="LaButti K.M."/>
            <person name="Lechner B.E."/>
            <person name="Liimatainen K."/>
            <person name="Lipzen A."/>
            <person name="Lukacs Z."/>
            <person name="Mihaltcheva S."/>
            <person name="Morgado L.N."/>
            <person name="Niskanen T."/>
            <person name="Noordeloos M.E."/>
            <person name="Ohm R.A."/>
            <person name="Ortiz-Santana B."/>
            <person name="Ovrebo C."/>
            <person name="Racz N."/>
            <person name="Riley R."/>
            <person name="Savchenko A."/>
            <person name="Shiryaev A."/>
            <person name="Soop K."/>
            <person name="Spirin V."/>
            <person name="Szebenyi C."/>
            <person name="Tomsovsky M."/>
            <person name="Tulloss R.E."/>
            <person name="Uehling J."/>
            <person name="Grigoriev I.V."/>
            <person name="Vagvolgyi C."/>
            <person name="Papp T."/>
            <person name="Martin F.M."/>
            <person name="Miettinen O."/>
            <person name="Hibbett D.S."/>
            <person name="Nagy L.G."/>
        </authorList>
    </citation>
    <scope>NUCLEOTIDE SEQUENCE [LARGE SCALE GENOMIC DNA]</scope>
    <source>
        <strain evidence="2 3">FP101781</strain>
    </source>
</reference>
<protein>
    <submittedName>
        <fullName evidence="2">Uncharacterized protein</fullName>
    </submittedName>
</protein>
<gene>
    <name evidence="2" type="ORF">FA13DRAFT_1796369</name>
</gene>
<feature type="region of interest" description="Disordered" evidence="1">
    <location>
        <begin position="122"/>
        <end position="246"/>
    </location>
</feature>
<sequence length="484" mass="53805">MEGDPTSGASTQRDVQFTVHNYTTATTGVESSELLSSAQRLIEAVSTRRTKDAWLQVQEQKVLLWTPRNLYAYNTPLPEVVFEERRAVPQLKEWGSPVEQDEAWAMSDLETFVSTDFSIVEDTPASGKERPRPSHASTGEHHDAQPESSSTKEKRGRSSEAEVPRQGVPPDETGPPVEQPGSVGPGPSSMNTKRARSYDSEGETLLRTTPEVEGRPAKRRRLDEGPLQGVIPRPHTFLTQMPSGSPQPTLLKEYKRTTPIVLAPYTSPIPEPSVWDRRAWVVPVRGTLPWPNTTGAAILDWRGGFEDDADSWHSDVHEAVEPDVDDARDAVKPIPPTPRSLEPVFWTCEALQAFWEYLKLLRVDGKLGSLGITFHAAPKYRDGSIPSTCGQGNFFHFRGASNPDSFPAQPQETTSESNKGLDLSSVDYIKVYHDAVKSMLLRTAIDIWSYEVRDDKGRTLERIRVLKGAKLVLLDHLSCGMMIS</sequence>
<feature type="compositionally biased region" description="Basic and acidic residues" evidence="1">
    <location>
        <begin position="127"/>
        <end position="163"/>
    </location>
</feature>
<organism evidence="2 3">
    <name type="scientific">Coprinellus micaceus</name>
    <name type="common">Glistening ink-cap mushroom</name>
    <name type="synonym">Coprinus micaceus</name>
    <dbReference type="NCBI Taxonomy" id="71717"/>
    <lineage>
        <taxon>Eukaryota</taxon>
        <taxon>Fungi</taxon>
        <taxon>Dikarya</taxon>
        <taxon>Basidiomycota</taxon>
        <taxon>Agaricomycotina</taxon>
        <taxon>Agaricomycetes</taxon>
        <taxon>Agaricomycetidae</taxon>
        <taxon>Agaricales</taxon>
        <taxon>Agaricineae</taxon>
        <taxon>Psathyrellaceae</taxon>
        <taxon>Coprinellus</taxon>
    </lineage>
</organism>
<comment type="caution">
    <text evidence="2">The sequence shown here is derived from an EMBL/GenBank/DDBJ whole genome shotgun (WGS) entry which is preliminary data.</text>
</comment>
<dbReference type="EMBL" id="QPFP01000056">
    <property type="protein sequence ID" value="TEB25470.1"/>
    <property type="molecule type" value="Genomic_DNA"/>
</dbReference>
<dbReference type="OrthoDB" id="3143319at2759"/>
<evidence type="ECO:0000256" key="1">
    <source>
        <dbReference type="SAM" id="MobiDB-lite"/>
    </source>
</evidence>
<dbReference type="AlphaFoldDB" id="A0A4Y7SUE0"/>
<keyword evidence="3" id="KW-1185">Reference proteome</keyword>